<comment type="caution">
    <text evidence="1">The sequence shown here is derived from an EMBL/GenBank/DDBJ whole genome shotgun (WGS) entry which is preliminary data.</text>
</comment>
<feature type="non-terminal residue" evidence="1">
    <location>
        <position position="60"/>
    </location>
</feature>
<name>A0ABD0R371_CIRMR</name>
<protein>
    <recommendedName>
        <fullName evidence="3">Dystrophin</fullName>
    </recommendedName>
</protein>
<gene>
    <name evidence="1" type="ORF">M9458_011248</name>
</gene>
<dbReference type="EMBL" id="JAMKFB020000005">
    <property type="protein sequence ID" value="KAL0192952.1"/>
    <property type="molecule type" value="Genomic_DNA"/>
</dbReference>
<accession>A0ABD0R371</accession>
<reference evidence="1 2" key="1">
    <citation type="submission" date="2024-05" db="EMBL/GenBank/DDBJ databases">
        <title>Genome sequencing and assembly of Indian major carp, Cirrhinus mrigala (Hamilton, 1822).</title>
        <authorList>
            <person name="Mohindra V."/>
            <person name="Chowdhury L.M."/>
            <person name="Lal K."/>
            <person name="Jena J.K."/>
        </authorList>
    </citation>
    <scope>NUCLEOTIDE SEQUENCE [LARGE SCALE GENOMIC DNA]</scope>
    <source>
        <strain evidence="1">CM1030</strain>
        <tissue evidence="1">Blood</tissue>
    </source>
</reference>
<evidence type="ECO:0000313" key="2">
    <source>
        <dbReference type="Proteomes" id="UP001529510"/>
    </source>
</evidence>
<evidence type="ECO:0008006" key="3">
    <source>
        <dbReference type="Google" id="ProtNLM"/>
    </source>
</evidence>
<sequence>MTQLAEKLLSTLPSWRKLNGPNQLMSWQQFVVDVQEQINPLASEEDLRELASQLHSMGEV</sequence>
<dbReference type="AlphaFoldDB" id="A0ABD0R371"/>
<evidence type="ECO:0000313" key="1">
    <source>
        <dbReference type="EMBL" id="KAL0192952.1"/>
    </source>
</evidence>
<organism evidence="1 2">
    <name type="scientific">Cirrhinus mrigala</name>
    <name type="common">Mrigala</name>
    <dbReference type="NCBI Taxonomy" id="683832"/>
    <lineage>
        <taxon>Eukaryota</taxon>
        <taxon>Metazoa</taxon>
        <taxon>Chordata</taxon>
        <taxon>Craniata</taxon>
        <taxon>Vertebrata</taxon>
        <taxon>Euteleostomi</taxon>
        <taxon>Actinopterygii</taxon>
        <taxon>Neopterygii</taxon>
        <taxon>Teleostei</taxon>
        <taxon>Ostariophysi</taxon>
        <taxon>Cypriniformes</taxon>
        <taxon>Cyprinidae</taxon>
        <taxon>Labeoninae</taxon>
        <taxon>Labeonini</taxon>
        <taxon>Cirrhinus</taxon>
    </lineage>
</organism>
<dbReference type="Proteomes" id="UP001529510">
    <property type="component" value="Unassembled WGS sequence"/>
</dbReference>
<proteinExistence type="predicted"/>
<keyword evidence="2" id="KW-1185">Reference proteome</keyword>